<dbReference type="Pfam" id="PF00106">
    <property type="entry name" value="adh_short"/>
    <property type="match status" value="1"/>
</dbReference>
<dbReference type="Gene3D" id="3.40.50.720">
    <property type="entry name" value="NAD(P)-binding Rossmann-like Domain"/>
    <property type="match status" value="1"/>
</dbReference>
<evidence type="ECO:0000256" key="2">
    <source>
        <dbReference type="ARBA" id="ARBA00023002"/>
    </source>
</evidence>
<accession>K8ECY1</accession>
<protein>
    <submittedName>
        <fullName evidence="3">Unnamed protein product</fullName>
    </submittedName>
</protein>
<keyword evidence="2" id="KW-0560">Oxidoreductase</keyword>
<dbReference type="InterPro" id="IPR002347">
    <property type="entry name" value="SDR_fam"/>
</dbReference>
<dbReference type="PANTHER" id="PTHR24320:SF148">
    <property type="entry name" value="NAD(P)-BINDING ROSSMANN-FOLD SUPERFAMILY PROTEIN"/>
    <property type="match status" value="1"/>
</dbReference>
<dbReference type="OrthoDB" id="191139at2759"/>
<dbReference type="GO" id="GO:0016491">
    <property type="term" value="F:oxidoreductase activity"/>
    <property type="evidence" value="ECO:0007669"/>
    <property type="project" value="UniProtKB-KW"/>
</dbReference>
<dbReference type="PANTHER" id="PTHR24320">
    <property type="entry name" value="RETINOL DEHYDROGENASE"/>
    <property type="match status" value="1"/>
</dbReference>
<comment type="similarity">
    <text evidence="1">Belongs to the short-chain dehydrogenases/reductases (SDR) family.</text>
</comment>
<evidence type="ECO:0000256" key="1">
    <source>
        <dbReference type="ARBA" id="ARBA00006484"/>
    </source>
</evidence>
<dbReference type="eggNOG" id="KOG1208">
    <property type="taxonomic scope" value="Eukaryota"/>
</dbReference>
<dbReference type="Proteomes" id="UP000198341">
    <property type="component" value="Chromosome 3"/>
</dbReference>
<gene>
    <name evidence="3" type="ORF">Bathy03g03510</name>
</gene>
<organism evidence="3 4">
    <name type="scientific">Bathycoccus prasinos</name>
    <dbReference type="NCBI Taxonomy" id="41875"/>
    <lineage>
        <taxon>Eukaryota</taxon>
        <taxon>Viridiplantae</taxon>
        <taxon>Chlorophyta</taxon>
        <taxon>Mamiellophyceae</taxon>
        <taxon>Mamiellales</taxon>
        <taxon>Bathycoccaceae</taxon>
        <taxon>Bathycoccus</taxon>
    </lineage>
</organism>
<dbReference type="PRINTS" id="PR00081">
    <property type="entry name" value="GDHRDH"/>
</dbReference>
<proteinExistence type="inferred from homology"/>
<dbReference type="STRING" id="41875.K8ECY1"/>
<keyword evidence="4" id="KW-1185">Reference proteome</keyword>
<dbReference type="EMBL" id="FO082276">
    <property type="protein sequence ID" value="CCO15856.1"/>
    <property type="molecule type" value="Genomic_DNA"/>
</dbReference>
<evidence type="ECO:0000313" key="4">
    <source>
        <dbReference type="Proteomes" id="UP000198341"/>
    </source>
</evidence>
<dbReference type="KEGG" id="bpg:Bathy03g03510"/>
<dbReference type="InterPro" id="IPR036291">
    <property type="entry name" value="NAD(P)-bd_dom_sf"/>
</dbReference>
<dbReference type="GeneID" id="19016888"/>
<dbReference type="AlphaFoldDB" id="K8ECY1"/>
<sequence length="384" mass="43367">MTHPSASKNAFIPTWMSVLSDVLFQKLRCKHLPKTSLEMVTFPHGKEEKSSSKKTFKKQTIIVTGPTSGIGETTALTLAMRGHRVILACRTVSKGETMVKKWQQKYSSKNTRLKLDCVVMKLDLNSLRSIREFAKTFTDVEDRLDVLINNAGVFDMSNKYVLTEDAYEQHHGTNFLAPSLLSLLLIGKMLETKTTEGCETAARQSNSRIVFVSSKLHEFAKNYDMQKKSFGFSAKKAYANSKMAEIAFAKVLERKVCKAFYTNAKDGRDPSNAPIKMMSLHPGNIITNVVKTLPKLIQFLYRTTMRQILFTCDEGARATVYCAQSEYAFEEAKGKFGSYFDSACELREPNSLSEIEEEGLWREVLKEFGMSEAQLIKEWQTALA</sequence>
<dbReference type="SUPFAM" id="SSF51735">
    <property type="entry name" value="NAD(P)-binding Rossmann-fold domains"/>
    <property type="match status" value="1"/>
</dbReference>
<evidence type="ECO:0000313" key="3">
    <source>
        <dbReference type="EMBL" id="CCO15856.1"/>
    </source>
</evidence>
<reference evidence="3 4" key="1">
    <citation type="submission" date="2011-10" db="EMBL/GenBank/DDBJ databases">
        <authorList>
            <person name="Genoscope - CEA"/>
        </authorList>
    </citation>
    <scope>NUCLEOTIDE SEQUENCE [LARGE SCALE GENOMIC DNA]</scope>
    <source>
        <strain evidence="3 4">RCC 1105</strain>
    </source>
</reference>
<dbReference type="RefSeq" id="XP_007514419.1">
    <property type="nucleotide sequence ID" value="XM_007514357.1"/>
</dbReference>
<name>K8ECY1_9CHLO</name>